<protein>
    <submittedName>
        <fullName evidence="6">Uncharacterized protein</fullName>
    </submittedName>
</protein>
<dbReference type="SUPFAM" id="SSF144083">
    <property type="entry name" value="Magnesium transport protein CorA, transmembrane region"/>
    <property type="match status" value="1"/>
</dbReference>
<keyword evidence="7" id="KW-1185">Reference proteome</keyword>
<comment type="subcellular location">
    <subcellularLocation>
        <location evidence="1">Membrane</location>
        <topology evidence="1">Multi-pass membrane protein</topology>
    </subcellularLocation>
</comment>
<organism evidence="6 7">
    <name type="scientific">Botrytis deweyae</name>
    <dbReference type="NCBI Taxonomy" id="2478750"/>
    <lineage>
        <taxon>Eukaryota</taxon>
        <taxon>Fungi</taxon>
        <taxon>Dikarya</taxon>
        <taxon>Ascomycota</taxon>
        <taxon>Pezizomycotina</taxon>
        <taxon>Leotiomycetes</taxon>
        <taxon>Helotiales</taxon>
        <taxon>Sclerotiniaceae</taxon>
        <taxon>Botrytis</taxon>
    </lineage>
</organism>
<evidence type="ECO:0000256" key="5">
    <source>
        <dbReference type="SAM" id="Phobius"/>
    </source>
</evidence>
<accession>A0ABQ7IXM3</accession>
<dbReference type="Gene3D" id="1.20.58.340">
    <property type="entry name" value="Magnesium transport protein CorA, transmembrane region"/>
    <property type="match status" value="1"/>
</dbReference>
<gene>
    <name evidence="6" type="ORF">EAE98_002532</name>
</gene>
<dbReference type="InterPro" id="IPR045863">
    <property type="entry name" value="CorA_TM1_TM2"/>
</dbReference>
<sequence>MGSLSESESSVKIYSIPLVTLITDISLLHGSQAKSISYQKFNWQTETPNSSCVDSIDSINFVSTPSLFNEQLAIIPSETSTRVVFLLYPLTQSCTDEEPTLFSACSTTYEILEAKYNAKTRSDWGWKFSPPASGTSQLGFDFGRDKAWRPRPRLRWTMNDCENCRTMVVSYRTWSGQSIDTVVQSLINNWDNFTDADIEFINSSPIECFLPLINGLEAYFLARLGKLKFKLQCWIGSELGDPLSSEDESEGFTLSYLTKAWIKSRAVIESFELITQKLEDYQEGTAGIRENNKIQDVINCHRKKLQRARELEQYVRETLQWNVGRLSLIESRKSIQQSDTLGKLSILAFIFLPISLVTSFFGMNINELIGSGASWKAFFIAAGALCGLGFLTFLWVFANRSGLSSAFRFAFSQLLLYFGALRRDCG</sequence>
<evidence type="ECO:0000256" key="3">
    <source>
        <dbReference type="ARBA" id="ARBA00022989"/>
    </source>
</evidence>
<evidence type="ECO:0000313" key="7">
    <source>
        <dbReference type="Proteomes" id="UP000783213"/>
    </source>
</evidence>
<dbReference type="Proteomes" id="UP000783213">
    <property type="component" value="Unassembled WGS sequence"/>
</dbReference>
<dbReference type="RefSeq" id="XP_038813891.1">
    <property type="nucleotide sequence ID" value="XM_038950152.1"/>
</dbReference>
<keyword evidence="3 5" id="KW-1133">Transmembrane helix</keyword>
<reference evidence="6 7" key="1">
    <citation type="journal article" date="2020" name="Genome Biol. Evol.">
        <title>Comparative genomics of Sclerotiniaceae.</title>
        <authorList>
            <person name="Valero Jimenez C.A."/>
            <person name="Steentjes M."/>
            <person name="Scholten O.E."/>
            <person name="Van Kan J.A.L."/>
        </authorList>
    </citation>
    <scope>NUCLEOTIDE SEQUENCE [LARGE SCALE GENOMIC DNA]</scope>
    <source>
        <strain evidence="6 7">B1</strain>
    </source>
</reference>
<name>A0ABQ7IXM3_9HELO</name>
<keyword evidence="4 5" id="KW-0472">Membrane</keyword>
<feature type="transmembrane region" description="Helical" evidence="5">
    <location>
        <begin position="344"/>
        <end position="365"/>
    </location>
</feature>
<dbReference type="InterPro" id="IPR002523">
    <property type="entry name" value="MgTranspt_CorA/ZnTranspt_ZntB"/>
</dbReference>
<feature type="transmembrane region" description="Helical" evidence="5">
    <location>
        <begin position="377"/>
        <end position="397"/>
    </location>
</feature>
<comment type="caution">
    <text evidence="6">The sequence shown here is derived from an EMBL/GenBank/DDBJ whole genome shotgun (WGS) entry which is preliminary data.</text>
</comment>
<evidence type="ECO:0000256" key="2">
    <source>
        <dbReference type="ARBA" id="ARBA00022692"/>
    </source>
</evidence>
<keyword evidence="2 5" id="KW-0812">Transmembrane</keyword>
<evidence type="ECO:0000256" key="1">
    <source>
        <dbReference type="ARBA" id="ARBA00004141"/>
    </source>
</evidence>
<dbReference type="EMBL" id="RCSX01000004">
    <property type="protein sequence ID" value="KAF7936313.1"/>
    <property type="molecule type" value="Genomic_DNA"/>
</dbReference>
<evidence type="ECO:0000313" key="6">
    <source>
        <dbReference type="EMBL" id="KAF7936313.1"/>
    </source>
</evidence>
<proteinExistence type="predicted"/>
<dbReference type="Pfam" id="PF01544">
    <property type="entry name" value="CorA"/>
    <property type="match status" value="1"/>
</dbReference>
<evidence type="ECO:0000256" key="4">
    <source>
        <dbReference type="ARBA" id="ARBA00023136"/>
    </source>
</evidence>
<dbReference type="GeneID" id="62229306"/>